<feature type="compositionally biased region" description="Low complexity" evidence="1">
    <location>
        <begin position="59"/>
        <end position="76"/>
    </location>
</feature>
<proteinExistence type="predicted"/>
<feature type="transmembrane region" description="Helical" evidence="2">
    <location>
        <begin position="166"/>
        <end position="184"/>
    </location>
</feature>
<evidence type="ECO:0000313" key="3">
    <source>
        <dbReference type="EMBL" id="KAF9324119.1"/>
    </source>
</evidence>
<feature type="region of interest" description="Disordered" evidence="1">
    <location>
        <begin position="59"/>
        <end position="92"/>
    </location>
</feature>
<feature type="compositionally biased region" description="Polar residues" evidence="1">
    <location>
        <begin position="1"/>
        <end position="13"/>
    </location>
</feature>
<evidence type="ECO:0000256" key="1">
    <source>
        <dbReference type="SAM" id="MobiDB-lite"/>
    </source>
</evidence>
<dbReference type="EMBL" id="JAAAUY010001150">
    <property type="protein sequence ID" value="KAF9324119.1"/>
    <property type="molecule type" value="Genomic_DNA"/>
</dbReference>
<comment type="caution">
    <text evidence="3">The sequence shown here is derived from an EMBL/GenBank/DDBJ whole genome shotgun (WGS) entry which is preliminary data.</text>
</comment>
<feature type="transmembrane region" description="Helical" evidence="2">
    <location>
        <begin position="196"/>
        <end position="218"/>
    </location>
</feature>
<keyword evidence="2" id="KW-0812">Transmembrane</keyword>
<feature type="compositionally biased region" description="Polar residues" evidence="1">
    <location>
        <begin position="21"/>
        <end position="47"/>
    </location>
</feature>
<sequence length="270" mass="30109">MTTTTAVYTSSPLSKMPYNASPLSKQYQPGTPQHSIPSVTVSPNRHSLPNANILRLNQQQQQLQQQLPQTSPQQQRIQEKPPAKGPRLSLDTSDERLQTTTIIHHNNKQYLKLFSPGLVDSPVSFLDQKQLVEDKKLWENGPDDAFQKQLETDRREAHRARSKQQLRGFFMGLWLGCLLGLLILQQTSSVYFSGQFARSFSSTPVILLLVFVSCVAVVRSGTRCMIAAVATCAAVLTCFATMIANQSHYYSRQIAKSTTSSAHRVPASLH</sequence>
<dbReference type="AlphaFoldDB" id="A0A9P5SAX1"/>
<dbReference type="Proteomes" id="UP000696485">
    <property type="component" value="Unassembled WGS sequence"/>
</dbReference>
<name>A0A9P5SAX1_9FUNG</name>
<keyword evidence="2" id="KW-1133">Transmembrane helix</keyword>
<organism evidence="3 4">
    <name type="scientific">Podila minutissima</name>
    <dbReference type="NCBI Taxonomy" id="64525"/>
    <lineage>
        <taxon>Eukaryota</taxon>
        <taxon>Fungi</taxon>
        <taxon>Fungi incertae sedis</taxon>
        <taxon>Mucoromycota</taxon>
        <taxon>Mortierellomycotina</taxon>
        <taxon>Mortierellomycetes</taxon>
        <taxon>Mortierellales</taxon>
        <taxon>Mortierellaceae</taxon>
        <taxon>Podila</taxon>
    </lineage>
</organism>
<feature type="transmembrane region" description="Helical" evidence="2">
    <location>
        <begin position="225"/>
        <end position="244"/>
    </location>
</feature>
<keyword evidence="4" id="KW-1185">Reference proteome</keyword>
<accession>A0A9P5SAX1</accession>
<protein>
    <submittedName>
        <fullName evidence="3">Uncharacterized protein</fullName>
    </submittedName>
</protein>
<gene>
    <name evidence="3" type="ORF">BG006_000855</name>
</gene>
<evidence type="ECO:0000313" key="4">
    <source>
        <dbReference type="Proteomes" id="UP000696485"/>
    </source>
</evidence>
<evidence type="ECO:0000256" key="2">
    <source>
        <dbReference type="SAM" id="Phobius"/>
    </source>
</evidence>
<feature type="region of interest" description="Disordered" evidence="1">
    <location>
        <begin position="1"/>
        <end position="47"/>
    </location>
</feature>
<keyword evidence="2" id="KW-0472">Membrane</keyword>
<reference evidence="3" key="1">
    <citation type="journal article" date="2020" name="Fungal Divers.">
        <title>Resolving the Mortierellaceae phylogeny through synthesis of multi-gene phylogenetics and phylogenomics.</title>
        <authorList>
            <person name="Vandepol N."/>
            <person name="Liber J."/>
            <person name="Desiro A."/>
            <person name="Na H."/>
            <person name="Kennedy M."/>
            <person name="Barry K."/>
            <person name="Grigoriev I.V."/>
            <person name="Miller A.N."/>
            <person name="O'Donnell K."/>
            <person name="Stajich J.E."/>
            <person name="Bonito G."/>
        </authorList>
    </citation>
    <scope>NUCLEOTIDE SEQUENCE</scope>
    <source>
        <strain evidence="3">NVP1</strain>
    </source>
</reference>